<evidence type="ECO:0000313" key="1">
    <source>
        <dbReference type="EMBL" id="KAK3712100.1"/>
    </source>
</evidence>
<gene>
    <name evidence="1" type="ORF">LTR37_009191</name>
</gene>
<evidence type="ECO:0000313" key="2">
    <source>
        <dbReference type="Proteomes" id="UP001281147"/>
    </source>
</evidence>
<name>A0ACC3N8S4_9PEZI</name>
<protein>
    <submittedName>
        <fullName evidence="1">Uncharacterized protein</fullName>
    </submittedName>
</protein>
<sequence length="221" mass="25263">MRSILQAIAGQSSATKSQEQADFERYKQKAFKAPPSPSFAVQHVDNIMYTCDVYIISAVLYDRVDDLHAPRPQLYIKTRRAAVAKYILYEHDNIEQWPPESVLKLDPQSDAHRQLCLRMRRCGAIEGEPDTLAFDERYYHWKETFEGHDGHIFAWPEKTEGNTEPVWVYEWDSCADPYLDRFAGCDTLSAYCAALQEAGAKYYPDVRLCPEAKAANLVSAS</sequence>
<comment type="caution">
    <text evidence="1">The sequence shown here is derived from an EMBL/GenBank/DDBJ whole genome shotgun (WGS) entry which is preliminary data.</text>
</comment>
<proteinExistence type="predicted"/>
<dbReference type="Proteomes" id="UP001281147">
    <property type="component" value="Unassembled WGS sequence"/>
</dbReference>
<dbReference type="EMBL" id="JAUTXU010000071">
    <property type="protein sequence ID" value="KAK3712100.1"/>
    <property type="molecule type" value="Genomic_DNA"/>
</dbReference>
<reference evidence="1" key="1">
    <citation type="submission" date="2023-07" db="EMBL/GenBank/DDBJ databases">
        <title>Black Yeasts Isolated from many extreme environments.</title>
        <authorList>
            <person name="Coleine C."/>
            <person name="Stajich J.E."/>
            <person name="Selbmann L."/>
        </authorList>
    </citation>
    <scope>NUCLEOTIDE SEQUENCE</scope>
    <source>
        <strain evidence="1">CCFEE 5714</strain>
    </source>
</reference>
<accession>A0ACC3N8S4</accession>
<organism evidence="1 2">
    <name type="scientific">Vermiconidia calcicola</name>
    <dbReference type="NCBI Taxonomy" id="1690605"/>
    <lineage>
        <taxon>Eukaryota</taxon>
        <taxon>Fungi</taxon>
        <taxon>Dikarya</taxon>
        <taxon>Ascomycota</taxon>
        <taxon>Pezizomycotina</taxon>
        <taxon>Dothideomycetes</taxon>
        <taxon>Dothideomycetidae</taxon>
        <taxon>Mycosphaerellales</taxon>
        <taxon>Extremaceae</taxon>
        <taxon>Vermiconidia</taxon>
    </lineage>
</organism>
<keyword evidence="2" id="KW-1185">Reference proteome</keyword>